<evidence type="ECO:0000259" key="4">
    <source>
        <dbReference type="SMART" id="SM00829"/>
    </source>
</evidence>
<keyword evidence="6" id="KW-1185">Reference proteome</keyword>
<proteinExistence type="inferred from homology"/>
<dbReference type="CDD" id="cd08249">
    <property type="entry name" value="enoyl_reductase_like"/>
    <property type="match status" value="1"/>
</dbReference>
<comment type="caution">
    <text evidence="5">The sequence shown here is derived from an EMBL/GenBank/DDBJ whole genome shotgun (WGS) entry which is preliminary data.</text>
</comment>
<keyword evidence="2" id="KW-0560">Oxidoreductase</keyword>
<evidence type="ECO:0000256" key="3">
    <source>
        <dbReference type="SAM" id="MobiDB-lite"/>
    </source>
</evidence>
<dbReference type="RefSeq" id="XP_062730774.1">
    <property type="nucleotide sequence ID" value="XM_062872809.1"/>
</dbReference>
<dbReference type="SMART" id="SM00829">
    <property type="entry name" value="PKS_ER"/>
    <property type="match status" value="1"/>
</dbReference>
<dbReference type="SUPFAM" id="SSF51735">
    <property type="entry name" value="NAD(P)-binding Rossmann-fold domains"/>
    <property type="match status" value="1"/>
</dbReference>
<dbReference type="GeneID" id="87892108"/>
<dbReference type="PANTHER" id="PTHR45348">
    <property type="entry name" value="HYPOTHETICAL OXIDOREDUCTASE (EUROFUNG)"/>
    <property type="match status" value="1"/>
</dbReference>
<protein>
    <recommendedName>
        <fullName evidence="4">Enoyl reductase (ER) domain-containing protein</fullName>
    </recommendedName>
</protein>
<dbReference type="Gene3D" id="3.90.180.10">
    <property type="entry name" value="Medium-chain alcohol dehydrogenases, catalytic domain"/>
    <property type="match status" value="1"/>
</dbReference>
<dbReference type="InterPro" id="IPR011032">
    <property type="entry name" value="GroES-like_sf"/>
</dbReference>
<dbReference type="InterPro" id="IPR020843">
    <property type="entry name" value="ER"/>
</dbReference>
<feature type="region of interest" description="Disordered" evidence="3">
    <location>
        <begin position="426"/>
        <end position="477"/>
    </location>
</feature>
<dbReference type="InterPro" id="IPR013154">
    <property type="entry name" value="ADH-like_N"/>
</dbReference>
<organism evidence="5 6">
    <name type="scientific">Podospora bellae-mahoneyi</name>
    <dbReference type="NCBI Taxonomy" id="2093777"/>
    <lineage>
        <taxon>Eukaryota</taxon>
        <taxon>Fungi</taxon>
        <taxon>Dikarya</taxon>
        <taxon>Ascomycota</taxon>
        <taxon>Pezizomycotina</taxon>
        <taxon>Sordariomycetes</taxon>
        <taxon>Sordariomycetidae</taxon>
        <taxon>Sordariales</taxon>
        <taxon>Podosporaceae</taxon>
        <taxon>Podospora</taxon>
    </lineage>
</organism>
<dbReference type="Proteomes" id="UP001322138">
    <property type="component" value="Unassembled WGS sequence"/>
</dbReference>
<evidence type="ECO:0000313" key="6">
    <source>
        <dbReference type="Proteomes" id="UP001322138"/>
    </source>
</evidence>
<name>A0ABR0FCV1_9PEZI</name>
<accession>A0ABR0FCV1</accession>
<comment type="similarity">
    <text evidence="1">Belongs to the zinc-containing alcohol dehydrogenase family.</text>
</comment>
<evidence type="ECO:0000256" key="2">
    <source>
        <dbReference type="ARBA" id="ARBA00023002"/>
    </source>
</evidence>
<dbReference type="InterPro" id="IPR036291">
    <property type="entry name" value="NAD(P)-bd_dom_sf"/>
</dbReference>
<feature type="domain" description="Enoyl reductase (ER)" evidence="4">
    <location>
        <begin position="9"/>
        <end position="335"/>
    </location>
</feature>
<dbReference type="SUPFAM" id="SSF50129">
    <property type="entry name" value="GroES-like"/>
    <property type="match status" value="1"/>
</dbReference>
<evidence type="ECO:0000256" key="1">
    <source>
        <dbReference type="ARBA" id="ARBA00008072"/>
    </source>
</evidence>
<dbReference type="EMBL" id="JAFFGZ010000007">
    <property type="protein sequence ID" value="KAK4641798.1"/>
    <property type="molecule type" value="Genomic_DNA"/>
</dbReference>
<dbReference type="InterPro" id="IPR047122">
    <property type="entry name" value="Trans-enoyl_RdTase-like"/>
</dbReference>
<gene>
    <name evidence="5" type="ORF">QC761_0077880</name>
</gene>
<dbReference type="Gene3D" id="3.40.50.720">
    <property type="entry name" value="NAD(P)-binding Rossmann-like Domain"/>
    <property type="match status" value="1"/>
</dbReference>
<evidence type="ECO:0000313" key="5">
    <source>
        <dbReference type="EMBL" id="KAK4641798.1"/>
    </source>
</evidence>
<feature type="compositionally biased region" description="Low complexity" evidence="3">
    <location>
        <begin position="441"/>
        <end position="459"/>
    </location>
</feature>
<dbReference type="PANTHER" id="PTHR45348:SF5">
    <property type="entry name" value="OXIDOREDUCTASE, PUTATIVE (AFU_ORTHOLOGUE AFUA_8G01420)-RELATED"/>
    <property type="match status" value="1"/>
</dbReference>
<sequence>MKEALVSKGPQVEIVNTPIPSLPSPDHILIRVVVTGTNPKDWKLPDLYEQDARTNSGDDIAGIVHTVGANVFEFKPGDRVAAFHEMRTPHGSFAEYAVAWQHTTFHIPSNISFEEAAALPLAAMTSVVGLYDRLGLPQPWSPEVSRDEVTDIPLLIYGASSAVGFYGLQFALRSNMHPLICVAGSAKEYVRGFIDESKGDVVVDYRDGPEATVEGIKRALKGRELKYALDAVSLPESLDNIAEVLSTDGGHVTLVLGHPKKGLKEGQKYSVTMVGDVHNDHRDLGYVYFRYIARGLAEGWFKPQRVEVVPGGLGGVRKALEDLKKGRASGVKYVMRIEETEGLVKGDRHHRLLTHNFTPTPTFNKIQFTTALLLALQATFALTSSAPAPAADLSTAQLEAECGSLHANTYNETALPSDVDPAQIRHCVETPPAPPPRKTPSANATASRAARPSTAAAGAGTAGGAAAGAGARGAGRR</sequence>
<feature type="compositionally biased region" description="Gly residues" evidence="3">
    <location>
        <begin position="460"/>
        <end position="477"/>
    </location>
</feature>
<dbReference type="Pfam" id="PF08240">
    <property type="entry name" value="ADH_N"/>
    <property type="match status" value="1"/>
</dbReference>
<reference evidence="5 6" key="1">
    <citation type="journal article" date="2023" name="bioRxiv">
        <title>High-quality genome assemblies of four members of thePodospora anserinaspecies complex.</title>
        <authorList>
            <person name="Ament-Velasquez S.L."/>
            <person name="Vogan A.A."/>
            <person name="Wallerman O."/>
            <person name="Hartmann F."/>
            <person name="Gautier V."/>
            <person name="Silar P."/>
            <person name="Giraud T."/>
            <person name="Johannesson H."/>
        </authorList>
    </citation>
    <scope>NUCLEOTIDE SEQUENCE [LARGE SCALE GENOMIC DNA]</scope>
    <source>
        <strain evidence="5 6">CBS 112042</strain>
    </source>
</reference>